<dbReference type="Pfam" id="PF00005">
    <property type="entry name" value="ABC_tran"/>
    <property type="match status" value="1"/>
</dbReference>
<evidence type="ECO:0000256" key="2">
    <source>
        <dbReference type="ARBA" id="ARBA00022741"/>
    </source>
</evidence>
<dbReference type="CDD" id="cd03230">
    <property type="entry name" value="ABC_DR_subfamily_A"/>
    <property type="match status" value="1"/>
</dbReference>
<keyword evidence="1" id="KW-0813">Transport</keyword>
<protein>
    <submittedName>
        <fullName evidence="5">ABC-2 type transport system ATP-binding protein</fullName>
    </submittedName>
</protein>
<keyword evidence="6" id="KW-1185">Reference proteome</keyword>
<keyword evidence="3 5" id="KW-0067">ATP-binding</keyword>
<dbReference type="GO" id="GO:0005524">
    <property type="term" value="F:ATP binding"/>
    <property type="evidence" value="ECO:0007669"/>
    <property type="project" value="UniProtKB-KW"/>
</dbReference>
<accession>A0A1M6RWJ3</accession>
<evidence type="ECO:0000259" key="4">
    <source>
        <dbReference type="PROSITE" id="PS50893"/>
    </source>
</evidence>
<proteinExistence type="predicted"/>
<dbReference type="SUPFAM" id="SSF52540">
    <property type="entry name" value="P-loop containing nucleoside triphosphate hydrolases"/>
    <property type="match status" value="1"/>
</dbReference>
<dbReference type="PANTHER" id="PTHR42939">
    <property type="entry name" value="ABC TRANSPORTER ATP-BINDING PROTEIN ALBC-RELATED"/>
    <property type="match status" value="1"/>
</dbReference>
<feature type="domain" description="ABC transporter" evidence="4">
    <location>
        <begin position="2"/>
        <end position="217"/>
    </location>
</feature>
<evidence type="ECO:0000313" key="6">
    <source>
        <dbReference type="Proteomes" id="UP000184474"/>
    </source>
</evidence>
<organism evidence="5 6">
    <name type="scientific">Reichenbachiella agariperforans</name>
    <dbReference type="NCBI Taxonomy" id="156994"/>
    <lineage>
        <taxon>Bacteria</taxon>
        <taxon>Pseudomonadati</taxon>
        <taxon>Bacteroidota</taxon>
        <taxon>Cytophagia</taxon>
        <taxon>Cytophagales</taxon>
        <taxon>Reichenbachiellaceae</taxon>
        <taxon>Reichenbachiella</taxon>
    </lineage>
</organism>
<sequence>MVRVENLSVSYGSKQVLDHLSFEVKPGEVHGIVGENGAGKTTLFESLVGFKKGYSGSVDYVPDVQQSIGFLPANPPMITKITGSEYLKLVLLARGIDRDDFDESNIFDLPLNSYADTYSTGMQKKLALLGVILQGNAFYVLDEPFNGLDYQSCLMVIDILAELRTAGKAVIVSSHIFSTLSDSCDYIHFLKRGAFQHSVGKEKFSEIEAVIKRELIRDSVKGLGIR</sequence>
<keyword evidence="2" id="KW-0547">Nucleotide-binding</keyword>
<dbReference type="AlphaFoldDB" id="A0A1M6RWJ3"/>
<reference evidence="6" key="1">
    <citation type="submission" date="2016-11" db="EMBL/GenBank/DDBJ databases">
        <authorList>
            <person name="Varghese N."/>
            <person name="Submissions S."/>
        </authorList>
    </citation>
    <scope>NUCLEOTIDE SEQUENCE [LARGE SCALE GENOMIC DNA]</scope>
    <source>
        <strain evidence="6">DSM 26134</strain>
    </source>
</reference>
<dbReference type="RefSeq" id="WP_073122908.1">
    <property type="nucleotide sequence ID" value="NZ_FRAA01000004.1"/>
</dbReference>
<dbReference type="Gene3D" id="3.40.50.300">
    <property type="entry name" value="P-loop containing nucleotide triphosphate hydrolases"/>
    <property type="match status" value="1"/>
</dbReference>
<dbReference type="InterPro" id="IPR051782">
    <property type="entry name" value="ABC_Transporter_VariousFunc"/>
</dbReference>
<gene>
    <name evidence="5" type="ORF">SAMN04488028_104313</name>
</gene>
<dbReference type="EMBL" id="FRAA01000004">
    <property type="protein sequence ID" value="SHK36669.1"/>
    <property type="molecule type" value="Genomic_DNA"/>
</dbReference>
<dbReference type="InterPro" id="IPR003439">
    <property type="entry name" value="ABC_transporter-like_ATP-bd"/>
</dbReference>
<dbReference type="STRING" id="156994.SAMN04488028_104313"/>
<evidence type="ECO:0000256" key="3">
    <source>
        <dbReference type="ARBA" id="ARBA00022840"/>
    </source>
</evidence>
<dbReference type="PANTHER" id="PTHR42939:SF1">
    <property type="entry name" value="ABC TRANSPORTER ATP-BINDING PROTEIN ALBC-RELATED"/>
    <property type="match status" value="1"/>
</dbReference>
<dbReference type="PROSITE" id="PS50893">
    <property type="entry name" value="ABC_TRANSPORTER_2"/>
    <property type="match status" value="1"/>
</dbReference>
<dbReference type="GO" id="GO:0016887">
    <property type="term" value="F:ATP hydrolysis activity"/>
    <property type="evidence" value="ECO:0007669"/>
    <property type="project" value="InterPro"/>
</dbReference>
<dbReference type="InterPro" id="IPR027417">
    <property type="entry name" value="P-loop_NTPase"/>
</dbReference>
<dbReference type="Proteomes" id="UP000184474">
    <property type="component" value="Unassembled WGS sequence"/>
</dbReference>
<evidence type="ECO:0000256" key="1">
    <source>
        <dbReference type="ARBA" id="ARBA00022448"/>
    </source>
</evidence>
<evidence type="ECO:0000313" key="5">
    <source>
        <dbReference type="EMBL" id="SHK36669.1"/>
    </source>
</evidence>
<name>A0A1M6RWJ3_REIAG</name>